<dbReference type="Proteomes" id="UP000515344">
    <property type="component" value="Chromosome"/>
</dbReference>
<proteinExistence type="predicted"/>
<dbReference type="SUPFAM" id="SSF109854">
    <property type="entry name" value="DinB/YfiT-like putative metalloenzymes"/>
    <property type="match status" value="1"/>
</dbReference>
<dbReference type="InterPro" id="IPR034660">
    <property type="entry name" value="DinB/YfiT-like"/>
</dbReference>
<dbReference type="EMBL" id="CP060007">
    <property type="protein sequence ID" value="QNA46282.1"/>
    <property type="molecule type" value="Genomic_DNA"/>
</dbReference>
<dbReference type="AlphaFoldDB" id="A0A7G5XLC9"/>
<dbReference type="Gene3D" id="1.20.120.450">
    <property type="entry name" value="dinb family like domain"/>
    <property type="match status" value="1"/>
</dbReference>
<dbReference type="InterPro" id="IPR024775">
    <property type="entry name" value="DinB-like"/>
</dbReference>
<sequence>MDESLFFYKSEQWSVAENLEHLSLSLHKGWLGLFAPKFFLKWKYGKPDHASRSYEELLQVYYQKLDEGYEQDKRYIPNVKEEKGAKEKLIFRFEHICTKFLDQIRYYWEDDSMDEYQVPHPVLGLITIRELLYFNLFHNTHHYKTIRNRKNEAIEFSTAD</sequence>
<gene>
    <name evidence="2" type="ORF">H4075_08945</name>
</gene>
<feature type="domain" description="DinB-like" evidence="1">
    <location>
        <begin position="9"/>
        <end position="146"/>
    </location>
</feature>
<evidence type="ECO:0000313" key="2">
    <source>
        <dbReference type="EMBL" id="QNA46282.1"/>
    </source>
</evidence>
<organism evidence="2 3">
    <name type="scientific">Lacibacter sediminis</name>
    <dbReference type="NCBI Taxonomy" id="2760713"/>
    <lineage>
        <taxon>Bacteria</taxon>
        <taxon>Pseudomonadati</taxon>
        <taxon>Bacteroidota</taxon>
        <taxon>Chitinophagia</taxon>
        <taxon>Chitinophagales</taxon>
        <taxon>Chitinophagaceae</taxon>
        <taxon>Lacibacter</taxon>
    </lineage>
</organism>
<keyword evidence="3" id="KW-1185">Reference proteome</keyword>
<dbReference type="Pfam" id="PF12867">
    <property type="entry name" value="DinB_2"/>
    <property type="match status" value="1"/>
</dbReference>
<reference evidence="3" key="1">
    <citation type="submission" date="2020-08" db="EMBL/GenBank/DDBJ databases">
        <title>Lacibacter sp. S13-6-6 genome sequencing.</title>
        <authorList>
            <person name="Jin L."/>
        </authorList>
    </citation>
    <scope>NUCLEOTIDE SEQUENCE [LARGE SCALE GENOMIC DNA]</scope>
    <source>
        <strain evidence="3">S13-6-6</strain>
    </source>
</reference>
<accession>A0A7G5XLC9</accession>
<evidence type="ECO:0000259" key="1">
    <source>
        <dbReference type="Pfam" id="PF12867"/>
    </source>
</evidence>
<dbReference type="KEGG" id="lacs:H4075_08945"/>
<dbReference type="RefSeq" id="WP_182806054.1">
    <property type="nucleotide sequence ID" value="NZ_CP060007.1"/>
</dbReference>
<evidence type="ECO:0000313" key="3">
    <source>
        <dbReference type="Proteomes" id="UP000515344"/>
    </source>
</evidence>
<protein>
    <submittedName>
        <fullName evidence="2">DinB family protein</fullName>
    </submittedName>
</protein>
<name>A0A7G5XLC9_9BACT</name>